<sequence length="67" mass="7672">MCDGITWRYSNIFVEDVLLIYIVVLDKLYVYCYGIVTSITYGETSHGEKLMLSVCLAVFIWRARGIG</sequence>
<dbReference type="EMBL" id="DTAI01000051">
    <property type="protein sequence ID" value="HGN36228.1"/>
    <property type="molecule type" value="Genomic_DNA"/>
</dbReference>
<protein>
    <submittedName>
        <fullName evidence="1">Uncharacterized protein</fullName>
    </submittedName>
</protein>
<proteinExistence type="predicted"/>
<name>A0A7J3I673_9CREN</name>
<accession>A0A7J3I673</accession>
<evidence type="ECO:0000313" key="1">
    <source>
        <dbReference type="EMBL" id="HGN36228.1"/>
    </source>
</evidence>
<comment type="caution">
    <text evidence="1">The sequence shown here is derived from an EMBL/GenBank/DDBJ whole genome shotgun (WGS) entry which is preliminary data.</text>
</comment>
<gene>
    <name evidence="1" type="ORF">ENT87_01565</name>
</gene>
<reference evidence="1" key="1">
    <citation type="journal article" date="2020" name="mSystems">
        <title>Genome- and Community-Level Interaction Insights into Carbon Utilization and Element Cycling Functions of Hydrothermarchaeota in Hydrothermal Sediment.</title>
        <authorList>
            <person name="Zhou Z."/>
            <person name="Liu Y."/>
            <person name="Xu W."/>
            <person name="Pan J."/>
            <person name="Luo Z.H."/>
            <person name="Li M."/>
        </authorList>
    </citation>
    <scope>NUCLEOTIDE SEQUENCE [LARGE SCALE GENOMIC DNA]</scope>
    <source>
        <strain evidence="1">SpSt-618</strain>
    </source>
</reference>
<dbReference type="AlphaFoldDB" id="A0A7J3I673"/>
<organism evidence="1">
    <name type="scientific">Ignisphaera aggregans</name>
    <dbReference type="NCBI Taxonomy" id="334771"/>
    <lineage>
        <taxon>Archaea</taxon>
        <taxon>Thermoproteota</taxon>
        <taxon>Thermoprotei</taxon>
        <taxon>Desulfurococcales</taxon>
        <taxon>Desulfurococcaceae</taxon>
        <taxon>Ignisphaera</taxon>
    </lineage>
</organism>